<dbReference type="PANTHER" id="PTHR14270">
    <property type="entry name" value="NONSENSE-MEDIATED MRNA DECAY FACTOR SMG9"/>
    <property type="match status" value="1"/>
</dbReference>
<feature type="compositionally biased region" description="Basic and acidic residues" evidence="1">
    <location>
        <begin position="81"/>
        <end position="90"/>
    </location>
</feature>
<evidence type="ECO:0000313" key="3">
    <source>
        <dbReference type="Proteomes" id="UP001153954"/>
    </source>
</evidence>
<gene>
    <name evidence="2" type="ORF">EEDITHA_LOCUS6275</name>
</gene>
<reference evidence="2" key="1">
    <citation type="submission" date="2022-03" db="EMBL/GenBank/DDBJ databases">
        <authorList>
            <person name="Tunstrom K."/>
        </authorList>
    </citation>
    <scope>NUCLEOTIDE SEQUENCE</scope>
</reference>
<protein>
    <submittedName>
        <fullName evidence="2">Uncharacterized protein</fullName>
    </submittedName>
</protein>
<feature type="region of interest" description="Disordered" evidence="1">
    <location>
        <begin position="1"/>
        <end position="94"/>
    </location>
</feature>
<dbReference type="InterPro" id="IPR039177">
    <property type="entry name" value="SMG9"/>
</dbReference>
<proteinExistence type="predicted"/>
<dbReference type="AlphaFoldDB" id="A0AAU9TWZ8"/>
<organism evidence="2 3">
    <name type="scientific">Euphydryas editha</name>
    <name type="common">Edith's checkerspot</name>
    <dbReference type="NCBI Taxonomy" id="104508"/>
    <lineage>
        <taxon>Eukaryota</taxon>
        <taxon>Metazoa</taxon>
        <taxon>Ecdysozoa</taxon>
        <taxon>Arthropoda</taxon>
        <taxon>Hexapoda</taxon>
        <taxon>Insecta</taxon>
        <taxon>Pterygota</taxon>
        <taxon>Neoptera</taxon>
        <taxon>Endopterygota</taxon>
        <taxon>Lepidoptera</taxon>
        <taxon>Glossata</taxon>
        <taxon>Ditrysia</taxon>
        <taxon>Papilionoidea</taxon>
        <taxon>Nymphalidae</taxon>
        <taxon>Nymphalinae</taxon>
        <taxon>Euphydryas</taxon>
    </lineage>
</organism>
<feature type="compositionally biased region" description="Basic and acidic residues" evidence="1">
    <location>
        <begin position="25"/>
        <end position="63"/>
    </location>
</feature>
<evidence type="ECO:0000313" key="2">
    <source>
        <dbReference type="EMBL" id="CAH2090306.1"/>
    </source>
</evidence>
<dbReference type="GO" id="GO:0000184">
    <property type="term" value="P:nuclear-transcribed mRNA catabolic process, nonsense-mediated decay"/>
    <property type="evidence" value="ECO:0007669"/>
    <property type="project" value="InterPro"/>
</dbReference>
<accession>A0AAU9TWZ8</accession>
<name>A0AAU9TWZ8_EUPED</name>
<dbReference type="PANTHER" id="PTHR14270:SF0">
    <property type="entry name" value="NONSENSE-MEDIATED MRNA DECAY FACTOR SMG9"/>
    <property type="match status" value="1"/>
</dbReference>
<sequence>MADKKKKIITTKESITTPRRPVILKSDREIPKDQTKEKLEKEKQPTIILKTREQSTSKEERPVSPKSQADIESPHPSKIAQNDKEKKDQKSNPSFKLMVEPVKLLDENLEFNSAALEFLNDSNTNYLVVGVLGL</sequence>
<comment type="caution">
    <text evidence="2">The sequence shown here is derived from an EMBL/GenBank/DDBJ whole genome shotgun (WGS) entry which is preliminary data.</text>
</comment>
<evidence type="ECO:0000256" key="1">
    <source>
        <dbReference type="SAM" id="MobiDB-lite"/>
    </source>
</evidence>
<dbReference type="Proteomes" id="UP001153954">
    <property type="component" value="Unassembled WGS sequence"/>
</dbReference>
<dbReference type="EMBL" id="CAKOGL010000009">
    <property type="protein sequence ID" value="CAH2090306.1"/>
    <property type="molecule type" value="Genomic_DNA"/>
</dbReference>
<keyword evidence="3" id="KW-1185">Reference proteome</keyword>